<proteinExistence type="predicted"/>
<protein>
    <submittedName>
        <fullName evidence="1">Uncharacterized protein</fullName>
    </submittedName>
</protein>
<dbReference type="Pfam" id="PF14223">
    <property type="entry name" value="Retrotran_gag_2"/>
    <property type="match status" value="1"/>
</dbReference>
<dbReference type="OrthoDB" id="1418274at2759"/>
<name>A0A371FYN3_MUCPR</name>
<evidence type="ECO:0000313" key="1">
    <source>
        <dbReference type="EMBL" id="RDX83381.1"/>
    </source>
</evidence>
<organism evidence="1 2">
    <name type="scientific">Mucuna pruriens</name>
    <name type="common">Velvet bean</name>
    <name type="synonym">Dolichos pruriens</name>
    <dbReference type="NCBI Taxonomy" id="157652"/>
    <lineage>
        <taxon>Eukaryota</taxon>
        <taxon>Viridiplantae</taxon>
        <taxon>Streptophyta</taxon>
        <taxon>Embryophyta</taxon>
        <taxon>Tracheophyta</taxon>
        <taxon>Spermatophyta</taxon>
        <taxon>Magnoliopsida</taxon>
        <taxon>eudicotyledons</taxon>
        <taxon>Gunneridae</taxon>
        <taxon>Pentapetalae</taxon>
        <taxon>rosids</taxon>
        <taxon>fabids</taxon>
        <taxon>Fabales</taxon>
        <taxon>Fabaceae</taxon>
        <taxon>Papilionoideae</taxon>
        <taxon>50 kb inversion clade</taxon>
        <taxon>NPAAA clade</taxon>
        <taxon>indigoferoid/millettioid clade</taxon>
        <taxon>Phaseoleae</taxon>
        <taxon>Mucuna</taxon>
    </lineage>
</organism>
<keyword evidence="2" id="KW-1185">Reference proteome</keyword>
<accession>A0A371FYN3</accession>
<dbReference type="AlphaFoldDB" id="A0A371FYN3"/>
<evidence type="ECO:0000313" key="2">
    <source>
        <dbReference type="Proteomes" id="UP000257109"/>
    </source>
</evidence>
<reference evidence="1" key="1">
    <citation type="submission" date="2018-05" db="EMBL/GenBank/DDBJ databases">
        <title>Draft genome of Mucuna pruriens seed.</title>
        <authorList>
            <person name="Nnadi N.E."/>
            <person name="Vos R."/>
            <person name="Hasami M.H."/>
            <person name="Devisetty U.K."/>
            <person name="Aguiy J.C."/>
        </authorList>
    </citation>
    <scope>NUCLEOTIDE SEQUENCE [LARGE SCALE GENOMIC DNA]</scope>
    <source>
        <strain evidence="1">JCA_2017</strain>
    </source>
</reference>
<feature type="non-terminal residue" evidence="1">
    <location>
        <position position="1"/>
    </location>
</feature>
<gene>
    <name evidence="1" type="ORF">CR513_35702</name>
</gene>
<sequence length="149" mass="17552">MIPLFDASHIDMWDIVENKNHIPLPGDGIDLPKFLWNEEQKLRYLLNSKARNFISALIESKYEKCIVAMRVLRFQTTINNLRSLGKVYDNYDNITKILRSLPRWWRPQVTALRASKDLIMFPIEVIGTLKFYEIELKKEKKEEKGSPSL</sequence>
<dbReference type="Proteomes" id="UP000257109">
    <property type="component" value="Unassembled WGS sequence"/>
</dbReference>
<comment type="caution">
    <text evidence="1">The sequence shown here is derived from an EMBL/GenBank/DDBJ whole genome shotgun (WGS) entry which is preliminary data.</text>
</comment>
<dbReference type="EMBL" id="QJKJ01007375">
    <property type="protein sequence ID" value="RDX83381.1"/>
    <property type="molecule type" value="Genomic_DNA"/>
</dbReference>